<gene>
    <name evidence="4" type="ORF">MMYC01_200020</name>
</gene>
<feature type="compositionally biased region" description="Low complexity" evidence="2">
    <location>
        <begin position="499"/>
        <end position="510"/>
    </location>
</feature>
<accession>A0A150ASE8</accession>
<evidence type="ECO:0000313" key="4">
    <source>
        <dbReference type="EMBL" id="KXX83380.1"/>
    </source>
</evidence>
<evidence type="ECO:0000313" key="5">
    <source>
        <dbReference type="Proteomes" id="UP000078237"/>
    </source>
</evidence>
<sequence>MLSFNRFTSVTGKHACTLFDIRLENDFIVFRGSDDEASGQLLKGTVVLCLSAPLKVENIYLKLTGTLHHGYVRDRARFLLGQELTRSVSWPDLKAAATGGTPQKFERTLQFFEHRWRPFVGVGAALDPVPTGYPYQTKGVTLPAGNYEWPFEMMLNGDTTESIEGLREASITYKLKATVTRGKLAHDLHTYKRLRIIRTLEPSALEFLHAMSVENIWPNKVEYSIVAPQKAVVFGSCIPLEMRFTPLLKGLDIGDITMTLIETHDIIFQTSHAVKEHRKERKVDSWTIAPDRDEHWRDMIDDTGQEGWVVNTSLSLPKKLSRCLQDTNTKGIKIRHKLKLVVSLKNPDGHVSELRATLPLSIFISPNMPLDEEGNLVRQLPNTVSSGAAIAAPPSYSEHVLDQLYEGVGLTALHTPTGGRSGVNSPSHSHSRAASAENLASMFRNNGPAAPPTLGAAISPALLSSRLQSMSLEQQYLSTSWHSARSVAGSRTSSPPRTSDGSSTHSPSSSMPLTRHTSADESPGMHTPEHVDLPEIRELCKVPSYRTAVKTPVRPLINYSDGSALPDYATATSAPASPRLTAAAPATGDGLGIIAESPLPHPQGSAPALREPTTPPRPRSSRRPAMHRRRTTSSLVMLPFPHLFQAHVGGNERERSHLLPRERLFA</sequence>
<comment type="caution">
    <text evidence="4">The sequence shown here is derived from an EMBL/GenBank/DDBJ whole genome shotgun (WGS) entry which is preliminary data.</text>
</comment>
<feature type="compositionally biased region" description="Basic residues" evidence="2">
    <location>
        <begin position="619"/>
        <end position="631"/>
    </location>
</feature>
<dbReference type="GO" id="GO:0070086">
    <property type="term" value="P:ubiquitin-dependent endocytosis"/>
    <property type="evidence" value="ECO:0007669"/>
    <property type="project" value="TreeGrafter"/>
</dbReference>
<dbReference type="EMBL" id="LCTW02000001">
    <property type="protein sequence ID" value="KXX83380.1"/>
    <property type="molecule type" value="Genomic_DNA"/>
</dbReference>
<evidence type="ECO:0000259" key="3">
    <source>
        <dbReference type="SMART" id="SM01017"/>
    </source>
</evidence>
<dbReference type="Gene3D" id="2.60.40.640">
    <property type="match status" value="1"/>
</dbReference>
<dbReference type="Pfam" id="PF02752">
    <property type="entry name" value="Arrestin_C"/>
    <property type="match status" value="1"/>
</dbReference>
<dbReference type="AlphaFoldDB" id="A0A150ASE8"/>
<dbReference type="GO" id="GO:0030674">
    <property type="term" value="F:protein-macromolecule adaptor activity"/>
    <property type="evidence" value="ECO:0007669"/>
    <property type="project" value="TreeGrafter"/>
</dbReference>
<feature type="region of interest" description="Disordered" evidence="2">
    <location>
        <begin position="487"/>
        <end position="532"/>
    </location>
</feature>
<dbReference type="OrthoDB" id="2333384at2759"/>
<dbReference type="SMART" id="SM01017">
    <property type="entry name" value="Arrestin_C"/>
    <property type="match status" value="1"/>
</dbReference>
<name>A0A150ASE8_9PEZI</name>
<dbReference type="InterPro" id="IPR011022">
    <property type="entry name" value="Arrestin_C-like"/>
</dbReference>
<keyword evidence="5" id="KW-1185">Reference proteome</keyword>
<proteinExistence type="inferred from homology"/>
<feature type="region of interest" description="Disordered" evidence="2">
    <location>
        <begin position="593"/>
        <end position="632"/>
    </location>
</feature>
<evidence type="ECO:0000256" key="2">
    <source>
        <dbReference type="SAM" id="MobiDB-lite"/>
    </source>
</evidence>
<dbReference type="GO" id="GO:0005829">
    <property type="term" value="C:cytosol"/>
    <property type="evidence" value="ECO:0007669"/>
    <property type="project" value="TreeGrafter"/>
</dbReference>
<dbReference type="PANTHER" id="PTHR11188:SF17">
    <property type="entry name" value="FI21816P1"/>
    <property type="match status" value="1"/>
</dbReference>
<organism evidence="4 5">
    <name type="scientific">Madurella mycetomatis</name>
    <dbReference type="NCBI Taxonomy" id="100816"/>
    <lineage>
        <taxon>Eukaryota</taxon>
        <taxon>Fungi</taxon>
        <taxon>Dikarya</taxon>
        <taxon>Ascomycota</taxon>
        <taxon>Pezizomycotina</taxon>
        <taxon>Sordariomycetes</taxon>
        <taxon>Sordariomycetidae</taxon>
        <taxon>Sordariales</taxon>
        <taxon>Sordariales incertae sedis</taxon>
        <taxon>Madurella</taxon>
    </lineage>
</organism>
<feature type="domain" description="Arrestin C-terminal-like" evidence="3">
    <location>
        <begin position="217"/>
        <end position="367"/>
    </location>
</feature>
<dbReference type="STRING" id="100816.A0A150ASE8"/>
<feature type="compositionally biased region" description="Low complexity" evidence="2">
    <location>
        <begin position="425"/>
        <end position="435"/>
    </location>
</feature>
<comment type="similarity">
    <text evidence="1">Belongs to the arrestin family.</text>
</comment>
<dbReference type="GO" id="GO:0016874">
    <property type="term" value="F:ligase activity"/>
    <property type="evidence" value="ECO:0007669"/>
    <property type="project" value="UniProtKB-KW"/>
</dbReference>
<dbReference type="VEuPathDB" id="FungiDB:MMYC01_200020"/>
<keyword evidence="4" id="KW-0436">Ligase</keyword>
<dbReference type="Proteomes" id="UP000078237">
    <property type="component" value="Unassembled WGS sequence"/>
</dbReference>
<dbReference type="GO" id="GO:0005886">
    <property type="term" value="C:plasma membrane"/>
    <property type="evidence" value="ECO:0007669"/>
    <property type="project" value="TreeGrafter"/>
</dbReference>
<dbReference type="InterPro" id="IPR014752">
    <property type="entry name" value="Arrestin-like_C"/>
</dbReference>
<protein>
    <submittedName>
        <fullName evidence="4">HECT-type ubiquitin ligase-interacting protein creD</fullName>
    </submittedName>
</protein>
<evidence type="ECO:0000256" key="1">
    <source>
        <dbReference type="ARBA" id="ARBA00005298"/>
    </source>
</evidence>
<feature type="compositionally biased region" description="Polar residues" evidence="2">
    <location>
        <begin position="487"/>
        <end position="497"/>
    </location>
</feature>
<feature type="region of interest" description="Disordered" evidence="2">
    <location>
        <begin position="416"/>
        <end position="435"/>
    </location>
</feature>
<dbReference type="PANTHER" id="PTHR11188">
    <property type="entry name" value="ARRESTIN DOMAIN CONTAINING PROTEIN"/>
    <property type="match status" value="1"/>
</dbReference>
<dbReference type="GO" id="GO:0031625">
    <property type="term" value="F:ubiquitin protein ligase binding"/>
    <property type="evidence" value="ECO:0007669"/>
    <property type="project" value="TreeGrafter"/>
</dbReference>
<reference evidence="4 5" key="1">
    <citation type="journal article" date="2016" name="Genome Announc.">
        <title>Genome Sequence of Madurella mycetomatis mm55, Isolated from a Human Mycetoma Case in Sudan.</title>
        <authorList>
            <person name="Smit S."/>
            <person name="Derks M.F."/>
            <person name="Bervoets S."/>
            <person name="Fahal A."/>
            <person name="van Leeuwen W."/>
            <person name="van Belkum A."/>
            <person name="van de Sande W.W."/>
        </authorList>
    </citation>
    <scope>NUCLEOTIDE SEQUENCE [LARGE SCALE GENOMIC DNA]</scope>
    <source>
        <strain evidence="5">mm55</strain>
    </source>
</reference>
<dbReference type="InterPro" id="IPR050357">
    <property type="entry name" value="Arrestin_domain-protein"/>
</dbReference>